<sequence>MSAVNLNRVNAPQAFVSSYAPRMRAYGNSLLTPVQPQSAVPSVRTTKRGTTAINYAEEFDDDSIDDSDGPRRQTGLRTAQQRRDVDAEAQKATQKELGQQADSPVDVQGIWREWMGKPKRVLTERQVHVQAALRTTLVPIRIDLDVAPFRPEAALPTPNNHRDFGIDENLPAYKAPEPTPQFRLKDSFLWNLHEALITPDQFAKTFVDELDFPVARRQAMVLEIANLIRQQLEEHAATALHPLFQPSYMHPAAPTTRAASPSVQNAISREESSTPMQIDTPNTNPLLRPHLNGFNHSSERSTPLPNGASTPAITATAQPLLKDSSLSYVHNPPDTHRCIVTLSINLQNQLYTDKFEWNLLHPVGFSEIFAKQTCADLGLSGEWVPSMAHAIYEASLRLKKEMIDNGGTLLGVVGSGVDPQGNVENEACEFHGTAEPAFGVGAGWRFDDVGLGNDWEPKIEVLSKEEIERREGDRERQLRRARRENARFTTAYAAPSQNSGAGDYFAGGLGSTHVFSITGNDDERMGRGERAKKKRRFRSLSPVGRDTPEVAGFGGTSGQLTEGERQYWQCRHCKVWGSAVWGVRDGPAGQRTLCHNCGLLYERDKKLPPWSYNLFHQEKHQPSREAMPHQSQYQQQQPPPPMRQISQLQSDITVFPQSTPPPRNMHHQEVNPSAHLYTGASAGGQGQISASTMADIINYAEPGEDLDWTKITEPRERKRLQNIINGRKYRERRLAAEGQGGSGGNYPGAAGVGSFLSMGYGSRKSAVSG</sequence>
<evidence type="ECO:0000313" key="8">
    <source>
        <dbReference type="Proteomes" id="UP000799767"/>
    </source>
</evidence>
<dbReference type="AlphaFoldDB" id="A0A6A6PXG7"/>
<dbReference type="GO" id="GO:0000228">
    <property type="term" value="C:nuclear chromosome"/>
    <property type="evidence" value="ECO:0007669"/>
    <property type="project" value="InterPro"/>
</dbReference>
<keyword evidence="5" id="KW-0539">Nucleus</keyword>
<organism evidence="7 8">
    <name type="scientific">Neohortaea acidophila</name>
    <dbReference type="NCBI Taxonomy" id="245834"/>
    <lineage>
        <taxon>Eukaryota</taxon>
        <taxon>Fungi</taxon>
        <taxon>Dikarya</taxon>
        <taxon>Ascomycota</taxon>
        <taxon>Pezizomycotina</taxon>
        <taxon>Dothideomycetes</taxon>
        <taxon>Dothideomycetidae</taxon>
        <taxon>Mycosphaerellales</taxon>
        <taxon>Teratosphaeriaceae</taxon>
        <taxon>Neohortaea</taxon>
    </lineage>
</organism>
<evidence type="ECO:0000313" key="7">
    <source>
        <dbReference type="EMBL" id="KAF2484399.1"/>
    </source>
</evidence>
<dbReference type="OrthoDB" id="10258327at2759"/>
<comment type="similarity">
    <text evidence="2">Belongs to the SNF5 family.</text>
</comment>
<keyword evidence="4" id="KW-0804">Transcription</keyword>
<evidence type="ECO:0000256" key="6">
    <source>
        <dbReference type="SAM" id="MobiDB-lite"/>
    </source>
</evidence>
<dbReference type="SUPFAM" id="SSF57716">
    <property type="entry name" value="Glucocorticoid receptor-like (DNA-binding domain)"/>
    <property type="match status" value="1"/>
</dbReference>
<evidence type="ECO:0008006" key="9">
    <source>
        <dbReference type="Google" id="ProtNLM"/>
    </source>
</evidence>
<dbReference type="Pfam" id="PF04855">
    <property type="entry name" value="SNF5"/>
    <property type="match status" value="1"/>
</dbReference>
<comment type="subcellular location">
    <subcellularLocation>
        <location evidence="1">Nucleus</location>
    </subcellularLocation>
</comment>
<dbReference type="GO" id="GO:0006338">
    <property type="term" value="P:chromatin remodeling"/>
    <property type="evidence" value="ECO:0007669"/>
    <property type="project" value="InterPro"/>
</dbReference>
<gene>
    <name evidence="7" type="ORF">BDY17DRAFT_249481</name>
</gene>
<evidence type="ECO:0000256" key="3">
    <source>
        <dbReference type="ARBA" id="ARBA00023015"/>
    </source>
</evidence>
<keyword evidence="8" id="KW-1185">Reference proteome</keyword>
<dbReference type="InterPro" id="IPR006939">
    <property type="entry name" value="SNF5"/>
</dbReference>
<name>A0A6A6PXG7_9PEZI</name>
<evidence type="ECO:0000256" key="2">
    <source>
        <dbReference type="ARBA" id="ARBA00010239"/>
    </source>
</evidence>
<reference evidence="7" key="1">
    <citation type="journal article" date="2020" name="Stud. Mycol.">
        <title>101 Dothideomycetes genomes: a test case for predicting lifestyles and emergence of pathogens.</title>
        <authorList>
            <person name="Haridas S."/>
            <person name="Albert R."/>
            <person name="Binder M."/>
            <person name="Bloem J."/>
            <person name="Labutti K."/>
            <person name="Salamov A."/>
            <person name="Andreopoulos B."/>
            <person name="Baker S."/>
            <person name="Barry K."/>
            <person name="Bills G."/>
            <person name="Bluhm B."/>
            <person name="Cannon C."/>
            <person name="Castanera R."/>
            <person name="Culley D."/>
            <person name="Daum C."/>
            <person name="Ezra D."/>
            <person name="Gonzalez J."/>
            <person name="Henrissat B."/>
            <person name="Kuo A."/>
            <person name="Liang C."/>
            <person name="Lipzen A."/>
            <person name="Lutzoni F."/>
            <person name="Magnuson J."/>
            <person name="Mondo S."/>
            <person name="Nolan M."/>
            <person name="Ohm R."/>
            <person name="Pangilinan J."/>
            <person name="Park H.-J."/>
            <person name="Ramirez L."/>
            <person name="Alfaro M."/>
            <person name="Sun H."/>
            <person name="Tritt A."/>
            <person name="Yoshinaga Y."/>
            <person name="Zwiers L.-H."/>
            <person name="Turgeon B."/>
            <person name="Goodwin S."/>
            <person name="Spatafora J."/>
            <person name="Crous P."/>
            <person name="Grigoriev I."/>
        </authorList>
    </citation>
    <scope>NUCLEOTIDE SEQUENCE</scope>
    <source>
        <strain evidence="7">CBS 113389</strain>
    </source>
</reference>
<dbReference type="EMBL" id="MU001634">
    <property type="protein sequence ID" value="KAF2484399.1"/>
    <property type="molecule type" value="Genomic_DNA"/>
</dbReference>
<accession>A0A6A6PXG7</accession>
<protein>
    <recommendedName>
        <fullName evidence="9">GATA-type domain-containing protein</fullName>
    </recommendedName>
</protein>
<dbReference type="GeneID" id="54471981"/>
<dbReference type="Proteomes" id="UP000799767">
    <property type="component" value="Unassembled WGS sequence"/>
</dbReference>
<evidence type="ECO:0000256" key="5">
    <source>
        <dbReference type="ARBA" id="ARBA00023242"/>
    </source>
</evidence>
<dbReference type="PANTHER" id="PTHR10019">
    <property type="entry name" value="SNF5"/>
    <property type="match status" value="1"/>
</dbReference>
<evidence type="ECO:0000256" key="4">
    <source>
        <dbReference type="ARBA" id="ARBA00023163"/>
    </source>
</evidence>
<feature type="region of interest" description="Disordered" evidence="6">
    <location>
        <begin position="58"/>
        <end position="103"/>
    </location>
</feature>
<dbReference type="RefSeq" id="XP_033590968.1">
    <property type="nucleotide sequence ID" value="XM_033730979.1"/>
</dbReference>
<proteinExistence type="inferred from homology"/>
<feature type="compositionally biased region" description="Acidic residues" evidence="6">
    <location>
        <begin position="58"/>
        <end position="67"/>
    </location>
</feature>
<feature type="region of interest" description="Disordered" evidence="6">
    <location>
        <begin position="520"/>
        <end position="557"/>
    </location>
</feature>
<feature type="region of interest" description="Disordered" evidence="6">
    <location>
        <begin position="619"/>
        <end position="644"/>
    </location>
</feature>
<keyword evidence="3" id="KW-0805">Transcription regulation</keyword>
<evidence type="ECO:0000256" key="1">
    <source>
        <dbReference type="ARBA" id="ARBA00004123"/>
    </source>
</evidence>